<comment type="caution">
    <text evidence="2">The sequence shown here is derived from an EMBL/GenBank/DDBJ whole genome shotgun (WGS) entry which is preliminary data.</text>
</comment>
<dbReference type="Proteomes" id="UP001596512">
    <property type="component" value="Unassembled WGS sequence"/>
</dbReference>
<evidence type="ECO:0000256" key="1">
    <source>
        <dbReference type="SAM" id="MobiDB-lite"/>
    </source>
</evidence>
<organism evidence="2 3">
    <name type="scientific">Actinokineospora soli</name>
    <dbReference type="NCBI Taxonomy" id="1048753"/>
    <lineage>
        <taxon>Bacteria</taxon>
        <taxon>Bacillati</taxon>
        <taxon>Actinomycetota</taxon>
        <taxon>Actinomycetes</taxon>
        <taxon>Pseudonocardiales</taxon>
        <taxon>Pseudonocardiaceae</taxon>
        <taxon>Actinokineospora</taxon>
    </lineage>
</organism>
<evidence type="ECO:0000313" key="2">
    <source>
        <dbReference type="EMBL" id="MFC7615595.1"/>
    </source>
</evidence>
<dbReference type="EMBL" id="JBHTEY010000004">
    <property type="protein sequence ID" value="MFC7615595.1"/>
    <property type="molecule type" value="Genomic_DNA"/>
</dbReference>
<proteinExistence type="predicted"/>
<reference evidence="3" key="1">
    <citation type="journal article" date="2019" name="Int. J. Syst. Evol. Microbiol.">
        <title>The Global Catalogue of Microorganisms (GCM) 10K type strain sequencing project: providing services to taxonomists for standard genome sequencing and annotation.</title>
        <authorList>
            <consortium name="The Broad Institute Genomics Platform"/>
            <consortium name="The Broad Institute Genome Sequencing Center for Infectious Disease"/>
            <person name="Wu L."/>
            <person name="Ma J."/>
        </authorList>
    </citation>
    <scope>NUCLEOTIDE SEQUENCE [LARGE SCALE GENOMIC DNA]</scope>
    <source>
        <strain evidence="3">JCM 17695</strain>
    </source>
</reference>
<keyword evidence="3" id="KW-1185">Reference proteome</keyword>
<feature type="region of interest" description="Disordered" evidence="1">
    <location>
        <begin position="30"/>
        <end position="56"/>
    </location>
</feature>
<gene>
    <name evidence="2" type="ORF">ACFQV2_20905</name>
</gene>
<protein>
    <submittedName>
        <fullName evidence="2">Uncharacterized protein</fullName>
    </submittedName>
</protein>
<accession>A0ABW2TRH8</accession>
<evidence type="ECO:0000313" key="3">
    <source>
        <dbReference type="Proteomes" id="UP001596512"/>
    </source>
</evidence>
<name>A0ABW2TRH8_9PSEU</name>
<sequence length="56" mass="6114">MVPSTTTVMRQVMVFRSSCSRRSRSTMRCGPVFATGSTNRARGRSRRTSAMIAGTA</sequence>